<name>E4XRU8_OIKDI</name>
<evidence type="ECO:0000313" key="5">
    <source>
        <dbReference type="EMBL" id="CBY12496.1"/>
    </source>
</evidence>
<sequence length="233" mass="26299">MPLIIVCGLPCSGKTKRTEEICEILAPELEKRGWSAINVVNDDLAGVKYSDYGDFAAEKEARGRIRNQVEKYISKSSITIVDSPNYIKGFRYELWCIARAASTTCCTLVPVGNHQLCRERNIQREEDNTVSYTKVQLDELIMRWEEPDKNRRWESPLIPVLDEDEIENEVLLAAISGKGLKSNRATTNPPLKSTDFLQETDKKVKEIIKQILIAQKEAGDCGVSIKVTLLVKI</sequence>
<dbReference type="Pfam" id="PF08433">
    <property type="entry name" value="KTI12"/>
    <property type="match status" value="1"/>
</dbReference>
<gene>
    <name evidence="5" type="ORF">GSOID_T00001890001</name>
</gene>
<protein>
    <recommendedName>
        <fullName evidence="4">Protein KTI12 homolog</fullName>
    </recommendedName>
</protein>
<dbReference type="AlphaFoldDB" id="E4XRU8"/>
<keyword evidence="6" id="KW-1185">Reference proteome</keyword>
<dbReference type="FunCoup" id="E4XRU8">
    <property type="interactions" value="72"/>
</dbReference>
<dbReference type="PANTHER" id="PTHR12435">
    <property type="match status" value="1"/>
</dbReference>
<evidence type="ECO:0000313" key="6">
    <source>
        <dbReference type="Proteomes" id="UP000001307"/>
    </source>
</evidence>
<keyword evidence="2" id="KW-0067">ATP-binding</keyword>
<evidence type="ECO:0000256" key="2">
    <source>
        <dbReference type="ARBA" id="ARBA00022840"/>
    </source>
</evidence>
<reference evidence="5" key="1">
    <citation type="journal article" date="2010" name="Science">
        <title>Plasticity of animal genome architecture unmasked by rapid evolution of a pelagic tunicate.</title>
        <authorList>
            <person name="Denoeud F."/>
            <person name="Henriet S."/>
            <person name="Mungpakdee S."/>
            <person name="Aury J.M."/>
            <person name="Da Silva C."/>
            <person name="Brinkmann H."/>
            <person name="Mikhaleva J."/>
            <person name="Olsen L.C."/>
            <person name="Jubin C."/>
            <person name="Canestro C."/>
            <person name="Bouquet J.M."/>
            <person name="Danks G."/>
            <person name="Poulain J."/>
            <person name="Campsteijn C."/>
            <person name="Adamski M."/>
            <person name="Cross I."/>
            <person name="Yadetie F."/>
            <person name="Muffato M."/>
            <person name="Louis A."/>
            <person name="Butcher S."/>
            <person name="Tsagkogeorga G."/>
            <person name="Konrad A."/>
            <person name="Singh S."/>
            <person name="Jensen M.F."/>
            <person name="Cong E.H."/>
            <person name="Eikeseth-Otteraa H."/>
            <person name="Noel B."/>
            <person name="Anthouard V."/>
            <person name="Porcel B.M."/>
            <person name="Kachouri-Lafond R."/>
            <person name="Nishino A."/>
            <person name="Ugolini M."/>
            <person name="Chourrout P."/>
            <person name="Nishida H."/>
            <person name="Aasland R."/>
            <person name="Huzurbazar S."/>
            <person name="Westhof E."/>
            <person name="Delsuc F."/>
            <person name="Lehrach H."/>
            <person name="Reinhardt R."/>
            <person name="Weissenbach J."/>
            <person name="Roy S.W."/>
            <person name="Artiguenave F."/>
            <person name="Postlethwait J.H."/>
            <person name="Manak J.R."/>
            <person name="Thompson E.M."/>
            <person name="Jaillon O."/>
            <person name="Du Pasquier L."/>
            <person name="Boudinot P."/>
            <person name="Liberles D.A."/>
            <person name="Volff J.N."/>
            <person name="Philippe H."/>
            <person name="Lenhard B."/>
            <person name="Roest Crollius H."/>
            <person name="Wincker P."/>
            <person name="Chourrout D."/>
        </authorList>
    </citation>
    <scope>NUCLEOTIDE SEQUENCE [LARGE SCALE GENOMIC DNA]</scope>
</reference>
<dbReference type="EMBL" id="FN653125">
    <property type="protein sequence ID" value="CBY12496.1"/>
    <property type="molecule type" value="Genomic_DNA"/>
</dbReference>
<dbReference type="InterPro" id="IPR027417">
    <property type="entry name" value="P-loop_NTPase"/>
</dbReference>
<comment type="similarity">
    <text evidence="3">Belongs to the KTI12 family.</text>
</comment>
<dbReference type="Gene3D" id="3.40.50.300">
    <property type="entry name" value="P-loop containing nucleotide triphosphate hydrolases"/>
    <property type="match status" value="1"/>
</dbReference>
<dbReference type="GO" id="GO:0005524">
    <property type="term" value="F:ATP binding"/>
    <property type="evidence" value="ECO:0007669"/>
    <property type="project" value="UniProtKB-KW"/>
</dbReference>
<dbReference type="InParanoid" id="E4XRU8"/>
<evidence type="ECO:0000256" key="3">
    <source>
        <dbReference type="ARBA" id="ARBA00025768"/>
    </source>
</evidence>
<dbReference type="InterPro" id="IPR013641">
    <property type="entry name" value="KTI12/PSTK"/>
</dbReference>
<accession>E4XRU8</accession>
<proteinExistence type="inferred from homology"/>
<dbReference type="Proteomes" id="UP000001307">
    <property type="component" value="Unassembled WGS sequence"/>
</dbReference>
<dbReference type="OrthoDB" id="9972657at2759"/>
<evidence type="ECO:0000256" key="1">
    <source>
        <dbReference type="ARBA" id="ARBA00022741"/>
    </source>
</evidence>
<dbReference type="SUPFAM" id="SSF52540">
    <property type="entry name" value="P-loop containing nucleoside triphosphate hydrolases"/>
    <property type="match status" value="1"/>
</dbReference>
<organism evidence="5">
    <name type="scientific">Oikopleura dioica</name>
    <name type="common">Tunicate</name>
    <dbReference type="NCBI Taxonomy" id="34765"/>
    <lineage>
        <taxon>Eukaryota</taxon>
        <taxon>Metazoa</taxon>
        <taxon>Chordata</taxon>
        <taxon>Tunicata</taxon>
        <taxon>Appendicularia</taxon>
        <taxon>Copelata</taxon>
        <taxon>Oikopleuridae</taxon>
        <taxon>Oikopleura</taxon>
    </lineage>
</organism>
<keyword evidence="1" id="KW-0547">Nucleotide-binding</keyword>
<evidence type="ECO:0000256" key="4">
    <source>
        <dbReference type="ARBA" id="ARBA00026170"/>
    </source>
</evidence>